<name>D3Q9Y3_STANL</name>
<organism evidence="2 3">
    <name type="scientific">Stackebrandtia nassauensis (strain DSM 44728 / CIP 108903 / NRRL B-16338 / NBRC 102104 / LLR-40K-21)</name>
    <dbReference type="NCBI Taxonomy" id="446470"/>
    <lineage>
        <taxon>Bacteria</taxon>
        <taxon>Bacillati</taxon>
        <taxon>Actinomycetota</taxon>
        <taxon>Actinomycetes</taxon>
        <taxon>Glycomycetales</taxon>
        <taxon>Glycomycetaceae</taxon>
        <taxon>Stackebrandtia</taxon>
    </lineage>
</organism>
<accession>D3Q9Y3</accession>
<reference evidence="2 3" key="1">
    <citation type="journal article" date="2009" name="Stand. Genomic Sci.">
        <title>Complete genome sequence of Stackebrandtia nassauensis type strain (LLR-40K-21).</title>
        <authorList>
            <person name="Munk C."/>
            <person name="Lapidus A."/>
            <person name="Copeland A."/>
            <person name="Jando M."/>
            <person name="Mayilraj S."/>
            <person name="Glavina Del Rio T."/>
            <person name="Nolan M."/>
            <person name="Chen F."/>
            <person name="Lucas S."/>
            <person name="Tice H."/>
            <person name="Cheng J.F."/>
            <person name="Han C."/>
            <person name="Detter J.C."/>
            <person name="Bruce D."/>
            <person name="Goodwin L."/>
            <person name="Chain P."/>
            <person name="Pitluck S."/>
            <person name="Goker M."/>
            <person name="Ovchinikova G."/>
            <person name="Pati A."/>
            <person name="Ivanova N."/>
            <person name="Mavromatis K."/>
            <person name="Chen A."/>
            <person name="Palaniappan K."/>
            <person name="Land M."/>
            <person name="Hauser L."/>
            <person name="Chang Y.J."/>
            <person name="Jeffries C.D."/>
            <person name="Bristow J."/>
            <person name="Eisen J.A."/>
            <person name="Markowitz V."/>
            <person name="Hugenholtz P."/>
            <person name="Kyrpides N.C."/>
            <person name="Klenk H.P."/>
        </authorList>
    </citation>
    <scope>NUCLEOTIDE SEQUENCE [LARGE SCALE GENOMIC DNA]</scope>
    <source>
        <strain evidence="3">DSM 44728 / CIP 108903 / NRRL B-16338 / NBRC 102104 / LLR-40K-21</strain>
    </source>
</reference>
<sequence length="96" mass="9768">MNDLTADPPSIQSYGGNVNSIGQQIATDIDSRKGDLDATTDGLNTPAAFAGVVDAWSGICKGVSSEVVRAGDGTTLAGGDHDTNEVNQTSGMQNIN</sequence>
<dbReference type="AlphaFoldDB" id="D3Q9Y3"/>
<dbReference type="KEGG" id="sna:Snas_0985"/>
<keyword evidence="3" id="KW-1185">Reference proteome</keyword>
<dbReference type="HOGENOM" id="CLU_2358332_0_0_11"/>
<dbReference type="Proteomes" id="UP000000844">
    <property type="component" value="Chromosome"/>
</dbReference>
<proteinExistence type="predicted"/>
<feature type="compositionally biased region" description="Polar residues" evidence="1">
    <location>
        <begin position="85"/>
        <end position="96"/>
    </location>
</feature>
<feature type="region of interest" description="Disordered" evidence="1">
    <location>
        <begin position="72"/>
        <end position="96"/>
    </location>
</feature>
<evidence type="ECO:0000313" key="2">
    <source>
        <dbReference type="EMBL" id="ADD40695.1"/>
    </source>
</evidence>
<dbReference type="RefSeq" id="WP_013016266.1">
    <property type="nucleotide sequence ID" value="NC_013947.1"/>
</dbReference>
<evidence type="ECO:0000256" key="1">
    <source>
        <dbReference type="SAM" id="MobiDB-lite"/>
    </source>
</evidence>
<gene>
    <name evidence="2" type="ordered locus">Snas_0985</name>
</gene>
<evidence type="ECO:0008006" key="4">
    <source>
        <dbReference type="Google" id="ProtNLM"/>
    </source>
</evidence>
<protein>
    <recommendedName>
        <fullName evidence="4">WXG100 family type VII secretion target</fullName>
    </recommendedName>
</protein>
<dbReference type="EMBL" id="CP001778">
    <property type="protein sequence ID" value="ADD40695.1"/>
    <property type="molecule type" value="Genomic_DNA"/>
</dbReference>
<evidence type="ECO:0000313" key="3">
    <source>
        <dbReference type="Proteomes" id="UP000000844"/>
    </source>
</evidence>